<dbReference type="PROSITE" id="PS50076">
    <property type="entry name" value="DNAJ_2"/>
    <property type="match status" value="1"/>
</dbReference>
<evidence type="ECO:0000256" key="5">
    <source>
        <dbReference type="ARBA" id="ARBA00023186"/>
    </source>
</evidence>
<keyword evidence="5" id="KW-0143">Chaperone</keyword>
<dbReference type="PROSITE" id="PS00636">
    <property type="entry name" value="DNAJ_1"/>
    <property type="match status" value="1"/>
</dbReference>
<dbReference type="FunFam" id="2.60.260.20:FF:000013">
    <property type="entry name" value="DnaJ subfamily B member 11"/>
    <property type="match status" value="1"/>
</dbReference>
<accession>A0A841ASK3</accession>
<dbReference type="GO" id="GO:0005737">
    <property type="term" value="C:cytoplasm"/>
    <property type="evidence" value="ECO:0007669"/>
    <property type="project" value="TreeGrafter"/>
</dbReference>
<comment type="caution">
    <text evidence="7">The sequence shown here is derived from an EMBL/GenBank/DDBJ whole genome shotgun (WGS) entry which is preliminary data.</text>
</comment>
<keyword evidence="1" id="KW-0963">Cytoplasm</keyword>
<evidence type="ECO:0000259" key="6">
    <source>
        <dbReference type="PROSITE" id="PS50076"/>
    </source>
</evidence>
<dbReference type="Gene3D" id="2.60.260.20">
    <property type="entry name" value="Urease metallochaperone UreE, N-terminal domain"/>
    <property type="match status" value="2"/>
</dbReference>
<dbReference type="InterPro" id="IPR036869">
    <property type="entry name" value="J_dom_sf"/>
</dbReference>
<dbReference type="CDD" id="cd06257">
    <property type="entry name" value="DnaJ"/>
    <property type="match status" value="1"/>
</dbReference>
<keyword evidence="2" id="KW-0235">DNA replication</keyword>
<dbReference type="CDD" id="cd10747">
    <property type="entry name" value="DnaJ_C"/>
    <property type="match status" value="1"/>
</dbReference>
<keyword evidence="3" id="KW-0346">Stress response</keyword>
<dbReference type="InterPro" id="IPR008971">
    <property type="entry name" value="HSP40/DnaJ_pept-bd"/>
</dbReference>
<dbReference type="Proteomes" id="UP000536685">
    <property type="component" value="Unassembled WGS sequence"/>
</dbReference>
<dbReference type="SUPFAM" id="SSF49493">
    <property type="entry name" value="HSP40/DnaJ peptide-binding domain"/>
    <property type="match status" value="2"/>
</dbReference>
<evidence type="ECO:0000313" key="7">
    <source>
        <dbReference type="EMBL" id="MBB5844389.1"/>
    </source>
</evidence>
<dbReference type="Pfam" id="PF00226">
    <property type="entry name" value="DnaJ"/>
    <property type="match status" value="1"/>
</dbReference>
<dbReference type="GO" id="GO:0003677">
    <property type="term" value="F:DNA binding"/>
    <property type="evidence" value="ECO:0007669"/>
    <property type="project" value="UniProtKB-KW"/>
</dbReference>
<dbReference type="PANTHER" id="PTHR43096">
    <property type="entry name" value="DNAJ HOMOLOG 1, MITOCHONDRIAL-RELATED"/>
    <property type="match status" value="1"/>
</dbReference>
<name>A0A841ASK3_9MICO</name>
<dbReference type="AlphaFoldDB" id="A0A841ASK3"/>
<evidence type="ECO:0000256" key="4">
    <source>
        <dbReference type="ARBA" id="ARBA00023125"/>
    </source>
</evidence>
<evidence type="ECO:0000256" key="1">
    <source>
        <dbReference type="ARBA" id="ARBA00022490"/>
    </source>
</evidence>
<keyword evidence="4 7" id="KW-0238">DNA-binding</keyword>
<keyword evidence="8" id="KW-1185">Reference proteome</keyword>
<proteinExistence type="predicted"/>
<dbReference type="GO" id="GO:0051082">
    <property type="term" value="F:unfolded protein binding"/>
    <property type="evidence" value="ECO:0007669"/>
    <property type="project" value="InterPro"/>
</dbReference>
<dbReference type="SUPFAM" id="SSF46565">
    <property type="entry name" value="Chaperone J-domain"/>
    <property type="match status" value="1"/>
</dbReference>
<organism evidence="7 8">
    <name type="scientific">Conyzicola lurida</name>
    <dbReference type="NCBI Taxonomy" id="1172621"/>
    <lineage>
        <taxon>Bacteria</taxon>
        <taxon>Bacillati</taxon>
        <taxon>Actinomycetota</taxon>
        <taxon>Actinomycetes</taxon>
        <taxon>Micrococcales</taxon>
        <taxon>Microbacteriaceae</taxon>
        <taxon>Conyzicola</taxon>
    </lineage>
</organism>
<dbReference type="RefSeq" id="WP_184238479.1">
    <property type="nucleotide sequence ID" value="NZ_JACHMJ010000001.1"/>
</dbReference>
<gene>
    <name evidence="7" type="ORF">HD599_002712</name>
</gene>
<dbReference type="EMBL" id="JACHMJ010000001">
    <property type="protein sequence ID" value="MBB5844389.1"/>
    <property type="molecule type" value="Genomic_DNA"/>
</dbReference>
<dbReference type="PRINTS" id="PR00625">
    <property type="entry name" value="JDOMAIN"/>
</dbReference>
<evidence type="ECO:0000256" key="2">
    <source>
        <dbReference type="ARBA" id="ARBA00022705"/>
    </source>
</evidence>
<dbReference type="FunFam" id="2.60.260.20:FF:000008">
    <property type="entry name" value="Curved DNA-binding protein"/>
    <property type="match status" value="1"/>
</dbReference>
<protein>
    <submittedName>
        <fullName evidence="7">Curved DNA-binding protein</fullName>
    </submittedName>
</protein>
<dbReference type="InterPro" id="IPR002939">
    <property type="entry name" value="DnaJ_C"/>
</dbReference>
<dbReference type="InterPro" id="IPR001623">
    <property type="entry name" value="DnaJ_domain"/>
</dbReference>
<dbReference type="PANTHER" id="PTHR43096:SF54">
    <property type="entry name" value="CHAPERONE PROTEIN DNAJ 1"/>
    <property type="match status" value="1"/>
</dbReference>
<evidence type="ECO:0000256" key="3">
    <source>
        <dbReference type="ARBA" id="ARBA00023016"/>
    </source>
</evidence>
<dbReference type="Pfam" id="PF01556">
    <property type="entry name" value="DnaJ_C"/>
    <property type="match status" value="1"/>
</dbReference>
<dbReference type="SMART" id="SM00271">
    <property type="entry name" value="DnaJ"/>
    <property type="match status" value="1"/>
</dbReference>
<dbReference type="Gene3D" id="1.10.287.110">
    <property type="entry name" value="DnaJ domain"/>
    <property type="match status" value="1"/>
</dbReference>
<reference evidence="7 8" key="1">
    <citation type="submission" date="2020-08" db="EMBL/GenBank/DDBJ databases">
        <title>Sequencing the genomes of 1000 actinobacteria strains.</title>
        <authorList>
            <person name="Klenk H.-P."/>
        </authorList>
    </citation>
    <scope>NUCLEOTIDE SEQUENCE [LARGE SCALE GENOMIC DNA]</scope>
    <source>
        <strain evidence="7 8">DSM 105784</strain>
    </source>
</reference>
<evidence type="ECO:0000313" key="8">
    <source>
        <dbReference type="Proteomes" id="UP000536685"/>
    </source>
</evidence>
<dbReference type="InterPro" id="IPR018253">
    <property type="entry name" value="DnaJ_domain_CS"/>
</dbReference>
<dbReference type="GO" id="GO:0042026">
    <property type="term" value="P:protein refolding"/>
    <property type="evidence" value="ECO:0007669"/>
    <property type="project" value="TreeGrafter"/>
</dbReference>
<feature type="domain" description="J" evidence="6">
    <location>
        <begin position="4"/>
        <end position="68"/>
    </location>
</feature>
<sequence length="320" mass="34423">MPLDAYEVLGVSRDADQSEIQRAYRRLARKLHPDVNKDPGAEDRFKDLSAAYDVLSDPEQRKRYDAFGENFRRVGADVDPDAYRRERAYAGAGAAGRRSGGWGGDGAGGFNYSGAGDDIDLDDLLGGIFGARGRGRSGWGPVSGSDHETEVNLTVEEAFAGTRRTLSLRDSDGPRTIDVVIPAGVVDGQRIRLRAQGGQGTGGGPAGDLYLVVHIEPHPRYRLEGRDLHVVLPISPWEAALGSSVPVETPGGRATVKVPAGTSSHRRLRLKGRGLPNKGGMPGNLFAETQIKVPPSPSAEERELFEELRKVSTFDPRSSS</sequence>